<feature type="non-terminal residue" evidence="11">
    <location>
        <position position="255"/>
    </location>
</feature>
<sequence>MTINSHTKIHTPVEAAPPPHSQRNQANQKKAVILLSGGLDSTTVLAIARAAGYLCYCLSFSYGQRQVVELQRARETAARFQAEDHLVLELGLDRIGGSALTSDLAVPKHNDPAAIGNDTHDIPVTYVPGRNTIFLSYAMAWAEVLGAADIFIGVNAMDYSGYPDCRPEYLEAFSRLARLATRAGAAQGRELTINAPLLELSKKEIILRGLELGVDYSRTHSCYDPDAAGRACGACDACLLRLKGFAEAGCPDPAV</sequence>
<protein>
    <recommendedName>
        <fullName evidence="8">7-cyano-7-deazaguanine synthase</fullName>
        <ecNumber evidence="8">6.3.4.20</ecNumber>
    </recommendedName>
</protein>
<keyword evidence="3" id="KW-0479">Metal-binding</keyword>
<evidence type="ECO:0000256" key="8">
    <source>
        <dbReference type="ARBA" id="ARBA00039149"/>
    </source>
</evidence>
<comment type="catalytic activity">
    <reaction evidence="9">
        <text>7-carboxy-7-carbaguanine + NH4(+) + 2 ATP = 7-cyano-7-carbaguanine + 2 AMP + 2 diphosphate + 2 H(+)</text>
        <dbReference type="Rhea" id="RHEA:27982"/>
        <dbReference type="ChEBI" id="CHEBI:15378"/>
        <dbReference type="ChEBI" id="CHEBI:28938"/>
        <dbReference type="ChEBI" id="CHEBI:30616"/>
        <dbReference type="ChEBI" id="CHEBI:33019"/>
        <dbReference type="ChEBI" id="CHEBI:45075"/>
        <dbReference type="ChEBI" id="CHEBI:61036"/>
        <dbReference type="ChEBI" id="CHEBI:456215"/>
        <dbReference type="EC" id="6.3.4.20"/>
    </reaction>
</comment>
<dbReference type="PIRSF" id="PIRSF006293">
    <property type="entry name" value="ExsB"/>
    <property type="match status" value="1"/>
</dbReference>
<dbReference type="PANTHER" id="PTHR42914">
    <property type="entry name" value="7-CYANO-7-DEAZAGUANINE SYNTHASE"/>
    <property type="match status" value="1"/>
</dbReference>
<evidence type="ECO:0000256" key="2">
    <source>
        <dbReference type="ARBA" id="ARBA00022598"/>
    </source>
</evidence>
<dbReference type="NCBIfam" id="TIGR00364">
    <property type="entry name" value="7-cyano-7-deazaguanine synthase QueC"/>
    <property type="match status" value="1"/>
</dbReference>
<dbReference type="CDD" id="cd01995">
    <property type="entry name" value="QueC-like"/>
    <property type="match status" value="1"/>
</dbReference>
<organism evidence="11">
    <name type="scientific">hydrothermal vent metagenome</name>
    <dbReference type="NCBI Taxonomy" id="652676"/>
    <lineage>
        <taxon>unclassified sequences</taxon>
        <taxon>metagenomes</taxon>
        <taxon>ecological metagenomes</taxon>
    </lineage>
</organism>
<dbReference type="PANTHER" id="PTHR42914:SF1">
    <property type="entry name" value="7-CYANO-7-DEAZAGUANINE SYNTHASE"/>
    <property type="match status" value="1"/>
</dbReference>
<dbReference type="GO" id="GO:0005524">
    <property type="term" value="F:ATP binding"/>
    <property type="evidence" value="ECO:0007669"/>
    <property type="project" value="UniProtKB-KW"/>
</dbReference>
<dbReference type="GO" id="GO:0016874">
    <property type="term" value="F:ligase activity"/>
    <property type="evidence" value="ECO:0007669"/>
    <property type="project" value="UniProtKB-KW"/>
</dbReference>
<name>A0A3B0UZW1_9ZZZZ</name>
<evidence type="ECO:0000256" key="3">
    <source>
        <dbReference type="ARBA" id="ARBA00022723"/>
    </source>
</evidence>
<keyword evidence="5" id="KW-0862">Zinc</keyword>
<evidence type="ECO:0000256" key="1">
    <source>
        <dbReference type="ARBA" id="ARBA00005061"/>
    </source>
</evidence>
<dbReference type="AlphaFoldDB" id="A0A3B0UZW1"/>
<evidence type="ECO:0000313" key="11">
    <source>
        <dbReference type="EMBL" id="VAW33683.1"/>
    </source>
</evidence>
<evidence type="ECO:0000256" key="5">
    <source>
        <dbReference type="ARBA" id="ARBA00022833"/>
    </source>
</evidence>
<dbReference type="InterPro" id="IPR018317">
    <property type="entry name" value="QueC"/>
</dbReference>
<dbReference type="Pfam" id="PF06508">
    <property type="entry name" value="QueC"/>
    <property type="match status" value="1"/>
</dbReference>
<keyword evidence="2 11" id="KW-0436">Ligase</keyword>
<dbReference type="InterPro" id="IPR014729">
    <property type="entry name" value="Rossmann-like_a/b/a_fold"/>
</dbReference>
<evidence type="ECO:0000256" key="10">
    <source>
        <dbReference type="SAM" id="MobiDB-lite"/>
    </source>
</evidence>
<gene>
    <name evidence="11" type="ORF">MNBD_DELTA03-1720</name>
</gene>
<accession>A0A3B0UZW1</accession>
<evidence type="ECO:0000256" key="4">
    <source>
        <dbReference type="ARBA" id="ARBA00022741"/>
    </source>
</evidence>
<proteinExistence type="inferred from homology"/>
<evidence type="ECO:0000256" key="7">
    <source>
        <dbReference type="ARBA" id="ARBA00037993"/>
    </source>
</evidence>
<dbReference type="SUPFAM" id="SSF52402">
    <property type="entry name" value="Adenine nucleotide alpha hydrolases-like"/>
    <property type="match status" value="1"/>
</dbReference>
<reference evidence="11" key="1">
    <citation type="submission" date="2018-06" db="EMBL/GenBank/DDBJ databases">
        <authorList>
            <person name="Zhirakovskaya E."/>
        </authorList>
    </citation>
    <scope>NUCLEOTIDE SEQUENCE</scope>
</reference>
<comment type="similarity">
    <text evidence="7">Belongs to the QueC family.</text>
</comment>
<keyword evidence="6" id="KW-0067">ATP-binding</keyword>
<evidence type="ECO:0000256" key="9">
    <source>
        <dbReference type="ARBA" id="ARBA00047890"/>
    </source>
</evidence>
<dbReference type="GO" id="GO:0046872">
    <property type="term" value="F:metal ion binding"/>
    <property type="evidence" value="ECO:0007669"/>
    <property type="project" value="UniProtKB-KW"/>
</dbReference>
<feature type="region of interest" description="Disordered" evidence="10">
    <location>
        <begin position="1"/>
        <end position="26"/>
    </location>
</feature>
<dbReference type="Gene3D" id="3.40.50.620">
    <property type="entry name" value="HUPs"/>
    <property type="match status" value="1"/>
</dbReference>
<evidence type="ECO:0000256" key="6">
    <source>
        <dbReference type="ARBA" id="ARBA00022840"/>
    </source>
</evidence>
<keyword evidence="4" id="KW-0547">Nucleotide-binding</keyword>
<comment type="pathway">
    <text evidence="1">Purine metabolism; 7-cyano-7-deazaguanine biosynthesis.</text>
</comment>
<dbReference type="HAMAP" id="MF_01633">
    <property type="entry name" value="QueC"/>
    <property type="match status" value="1"/>
</dbReference>
<dbReference type="EMBL" id="UOEX01000053">
    <property type="protein sequence ID" value="VAW33683.1"/>
    <property type="molecule type" value="Genomic_DNA"/>
</dbReference>
<dbReference type="EC" id="6.3.4.20" evidence="8"/>